<reference evidence="3 4" key="1">
    <citation type="submission" date="2020-01" db="EMBL/GenBank/DDBJ databases">
        <title>Sphingomonas sp. C33 whole genome sequece.</title>
        <authorList>
            <person name="Park C."/>
        </authorList>
    </citation>
    <scope>NUCLEOTIDE SEQUENCE [LARGE SCALE GENOMIC DNA]</scope>
    <source>
        <strain evidence="3 4">C33</strain>
    </source>
</reference>
<gene>
    <name evidence="3" type="ORF">GVO57_09800</name>
</gene>
<dbReference type="PANTHER" id="PTHR33121">
    <property type="entry name" value="CYCLIC DI-GMP PHOSPHODIESTERASE PDEF"/>
    <property type="match status" value="1"/>
</dbReference>
<dbReference type="Proteomes" id="UP000464468">
    <property type="component" value="Chromosome"/>
</dbReference>
<dbReference type="CDD" id="cd01948">
    <property type="entry name" value="EAL"/>
    <property type="match status" value="1"/>
</dbReference>
<name>A0A7Z2NWJ4_9SPHN</name>
<dbReference type="AlphaFoldDB" id="A0A7Z2NWJ4"/>
<organism evidence="3 4">
    <name type="scientific">Sphingomonas changnyeongensis</name>
    <dbReference type="NCBI Taxonomy" id="2698679"/>
    <lineage>
        <taxon>Bacteria</taxon>
        <taxon>Pseudomonadati</taxon>
        <taxon>Pseudomonadota</taxon>
        <taxon>Alphaproteobacteria</taxon>
        <taxon>Sphingomonadales</taxon>
        <taxon>Sphingomonadaceae</taxon>
        <taxon>Sphingomonas</taxon>
    </lineage>
</organism>
<dbReference type="Gene3D" id="3.40.50.2300">
    <property type="match status" value="1"/>
</dbReference>
<dbReference type="PROSITE" id="PS50883">
    <property type="entry name" value="EAL"/>
    <property type="match status" value="1"/>
</dbReference>
<dbReference type="InterPro" id="IPR029787">
    <property type="entry name" value="Nucleotide_cyclase"/>
</dbReference>
<dbReference type="SUPFAM" id="SSF141868">
    <property type="entry name" value="EAL domain-like"/>
    <property type="match status" value="1"/>
</dbReference>
<dbReference type="InterPro" id="IPR050706">
    <property type="entry name" value="Cyclic-di-GMP_PDE-like"/>
</dbReference>
<dbReference type="PROSITE" id="PS50887">
    <property type="entry name" value="GGDEF"/>
    <property type="match status" value="1"/>
</dbReference>
<dbReference type="SUPFAM" id="SSF55073">
    <property type="entry name" value="Nucleotide cyclase"/>
    <property type="match status" value="1"/>
</dbReference>
<accession>A0A7Z2NWJ4</accession>
<sequence length="677" mass="70827">MTGLGDAELPSAAGTALFLLSFRHRDELAAAADRAGWRAIAARRALDAERRFLQSGAQIAVVDARGAFDDGLAAVRALADPVQANAAALLALVSRTDVERLGEIHAAGATHYLASPFGEAELAQALLFAARHAERLGVRVQPRQIEPLAWSGGADGVVLSPGLARLIDAPAETLPVRAALMLLGAEGRAALRAGRRRLSEGRGTTAVTLSLAGGGRVALHLSVRHGRLSGLVERLSPDPEPELAFRDALTGLHDGGGARRWMADRLRAGERPALLLVGLTRFNMLNTAYGRVIGDALLQAAARRIARVPADLGRKAFVARMAGTEFLIGVARPDADTLRELAEQVLAALERRFVAGPDMVSLGVTIGGVTASADEQPAMLLRRASIALAEAREGAAGPICLHDPEAAQAVSRAERLAAELRQAIAGGQVDIVFQPQVSIASGAITGVEALARWHHPDFGDVGAEALFTAAARANHLVALSEHVQHQAMAIAAAWPGTLAWLRLSVNVTAEELHRPGFAPALLARADAAGFPRRRLTIEVTETGLIEDLGAAAEALATLRAAGCRVAIDDFGTGYSSLAYLKALPLDYLKIDKGLTQDIAGSNRDRVVVRGVIDMARSLGLGVIAEGVETEAQLAALTAEGCTLYQGYLCSEPIDGARLAALVRPPVSPGPATAAMPR</sequence>
<dbReference type="Gene3D" id="3.30.70.270">
    <property type="match status" value="1"/>
</dbReference>
<feature type="domain" description="GGDEF" evidence="2">
    <location>
        <begin position="270"/>
        <end position="404"/>
    </location>
</feature>
<proteinExistence type="predicted"/>
<dbReference type="InterPro" id="IPR035919">
    <property type="entry name" value="EAL_sf"/>
</dbReference>
<dbReference type="InterPro" id="IPR000160">
    <property type="entry name" value="GGDEF_dom"/>
</dbReference>
<protein>
    <submittedName>
        <fullName evidence="3">EAL domain-containing protein</fullName>
    </submittedName>
</protein>
<dbReference type="PANTHER" id="PTHR33121:SF79">
    <property type="entry name" value="CYCLIC DI-GMP PHOSPHODIESTERASE PDED-RELATED"/>
    <property type="match status" value="1"/>
</dbReference>
<dbReference type="InterPro" id="IPR001633">
    <property type="entry name" value="EAL_dom"/>
</dbReference>
<dbReference type="KEGG" id="schy:GVO57_09800"/>
<evidence type="ECO:0000313" key="3">
    <source>
        <dbReference type="EMBL" id="QHL91057.1"/>
    </source>
</evidence>
<dbReference type="SMART" id="SM00267">
    <property type="entry name" value="GGDEF"/>
    <property type="match status" value="1"/>
</dbReference>
<dbReference type="CDD" id="cd01949">
    <property type="entry name" value="GGDEF"/>
    <property type="match status" value="1"/>
</dbReference>
<evidence type="ECO:0000259" key="2">
    <source>
        <dbReference type="PROSITE" id="PS50887"/>
    </source>
</evidence>
<keyword evidence="4" id="KW-1185">Reference proteome</keyword>
<dbReference type="Gene3D" id="3.20.20.450">
    <property type="entry name" value="EAL domain"/>
    <property type="match status" value="1"/>
</dbReference>
<dbReference type="Pfam" id="PF00563">
    <property type="entry name" value="EAL"/>
    <property type="match status" value="1"/>
</dbReference>
<dbReference type="SUPFAM" id="SSF52172">
    <property type="entry name" value="CheY-like"/>
    <property type="match status" value="1"/>
</dbReference>
<evidence type="ECO:0000259" key="1">
    <source>
        <dbReference type="PROSITE" id="PS50883"/>
    </source>
</evidence>
<dbReference type="EMBL" id="CP047895">
    <property type="protein sequence ID" value="QHL91057.1"/>
    <property type="molecule type" value="Genomic_DNA"/>
</dbReference>
<feature type="domain" description="EAL" evidence="1">
    <location>
        <begin position="413"/>
        <end position="666"/>
    </location>
</feature>
<dbReference type="InterPro" id="IPR011006">
    <property type="entry name" value="CheY-like_superfamily"/>
</dbReference>
<dbReference type="RefSeq" id="WP_160592987.1">
    <property type="nucleotide sequence ID" value="NZ_CP047895.1"/>
</dbReference>
<dbReference type="SMART" id="SM00052">
    <property type="entry name" value="EAL"/>
    <property type="match status" value="1"/>
</dbReference>
<dbReference type="Pfam" id="PF00990">
    <property type="entry name" value="GGDEF"/>
    <property type="match status" value="1"/>
</dbReference>
<evidence type="ECO:0000313" key="4">
    <source>
        <dbReference type="Proteomes" id="UP000464468"/>
    </source>
</evidence>
<dbReference type="GO" id="GO:0071111">
    <property type="term" value="F:cyclic-guanylate-specific phosphodiesterase activity"/>
    <property type="evidence" value="ECO:0007669"/>
    <property type="project" value="InterPro"/>
</dbReference>
<dbReference type="InterPro" id="IPR043128">
    <property type="entry name" value="Rev_trsase/Diguanyl_cyclase"/>
</dbReference>